<reference evidence="5" key="1">
    <citation type="journal article" date="2023" name="Commun. Biol.">
        <title>Genome analysis of Parmales, the sister group of diatoms, reveals the evolutionary specialization of diatoms from phago-mixotrophs to photoautotrophs.</title>
        <authorList>
            <person name="Ban H."/>
            <person name="Sato S."/>
            <person name="Yoshikawa S."/>
            <person name="Yamada K."/>
            <person name="Nakamura Y."/>
            <person name="Ichinomiya M."/>
            <person name="Sato N."/>
            <person name="Blanc-Mathieu R."/>
            <person name="Endo H."/>
            <person name="Kuwata A."/>
            <person name="Ogata H."/>
        </authorList>
    </citation>
    <scope>NUCLEOTIDE SEQUENCE [LARGE SCALE GENOMIC DNA]</scope>
</reference>
<dbReference type="InterPro" id="IPR031148">
    <property type="entry name" value="Plexin"/>
</dbReference>
<feature type="transmembrane region" description="Helical" evidence="2">
    <location>
        <begin position="4079"/>
        <end position="4099"/>
    </location>
</feature>
<evidence type="ECO:0000259" key="3">
    <source>
        <dbReference type="SMART" id="SM00429"/>
    </source>
</evidence>
<feature type="domain" description="IPT/TIG" evidence="3">
    <location>
        <begin position="55"/>
        <end position="141"/>
    </location>
</feature>
<dbReference type="Gene3D" id="2.60.40.10">
    <property type="entry name" value="Immunoglobulins"/>
    <property type="match status" value="23"/>
</dbReference>
<feature type="transmembrane region" description="Helical" evidence="2">
    <location>
        <begin position="3699"/>
        <end position="3722"/>
    </location>
</feature>
<feature type="transmembrane region" description="Helical" evidence="2">
    <location>
        <begin position="3834"/>
        <end position="3854"/>
    </location>
</feature>
<dbReference type="InterPro" id="IPR011641">
    <property type="entry name" value="Tyr-kin_ephrin_A/B_rcpt-like"/>
</dbReference>
<feature type="transmembrane region" description="Helical" evidence="2">
    <location>
        <begin position="4190"/>
        <end position="4213"/>
    </location>
</feature>
<organism evidence="4 5">
    <name type="scientific">Triparma laevis f. inornata</name>
    <dbReference type="NCBI Taxonomy" id="1714386"/>
    <lineage>
        <taxon>Eukaryota</taxon>
        <taxon>Sar</taxon>
        <taxon>Stramenopiles</taxon>
        <taxon>Ochrophyta</taxon>
        <taxon>Bolidophyceae</taxon>
        <taxon>Parmales</taxon>
        <taxon>Triparmaceae</taxon>
        <taxon>Triparma</taxon>
    </lineage>
</organism>
<dbReference type="SUPFAM" id="SSF81296">
    <property type="entry name" value="E set domains"/>
    <property type="match status" value="21"/>
</dbReference>
<evidence type="ECO:0000313" key="5">
    <source>
        <dbReference type="Proteomes" id="UP001162640"/>
    </source>
</evidence>
<dbReference type="Pfam" id="PF01833">
    <property type="entry name" value="TIG"/>
    <property type="match status" value="18"/>
</dbReference>
<evidence type="ECO:0000256" key="1">
    <source>
        <dbReference type="SAM" id="MobiDB-lite"/>
    </source>
</evidence>
<dbReference type="SMART" id="SM01411">
    <property type="entry name" value="Ephrin_rec_like"/>
    <property type="match status" value="6"/>
</dbReference>
<feature type="domain" description="IPT/TIG" evidence="3">
    <location>
        <begin position="518"/>
        <end position="610"/>
    </location>
</feature>
<evidence type="ECO:0000313" key="4">
    <source>
        <dbReference type="EMBL" id="GMH66707.1"/>
    </source>
</evidence>
<feature type="domain" description="IPT/TIG" evidence="3">
    <location>
        <begin position="1468"/>
        <end position="1556"/>
    </location>
</feature>
<keyword evidence="2" id="KW-1133">Transmembrane helix</keyword>
<feature type="domain" description="IPT/TIG" evidence="3">
    <location>
        <begin position="1674"/>
        <end position="1759"/>
    </location>
</feature>
<feature type="transmembrane region" description="Helical" evidence="2">
    <location>
        <begin position="3915"/>
        <end position="3934"/>
    </location>
</feature>
<dbReference type="EMBL" id="BLQM01000124">
    <property type="protein sequence ID" value="GMH66707.1"/>
    <property type="molecule type" value="Genomic_DNA"/>
</dbReference>
<proteinExistence type="predicted"/>
<feature type="domain" description="IPT/TIG" evidence="3">
    <location>
        <begin position="233"/>
        <end position="327"/>
    </location>
</feature>
<dbReference type="Pfam" id="PF07699">
    <property type="entry name" value="Ephrin_rec_like"/>
    <property type="match status" value="1"/>
</dbReference>
<feature type="domain" description="IPT/TIG" evidence="3">
    <location>
        <begin position="982"/>
        <end position="1070"/>
    </location>
</feature>
<feature type="domain" description="IPT/TIG" evidence="3">
    <location>
        <begin position="894"/>
        <end position="980"/>
    </location>
</feature>
<dbReference type="PANTHER" id="PTHR22625">
    <property type="entry name" value="PLEXIN"/>
    <property type="match status" value="1"/>
</dbReference>
<feature type="compositionally biased region" description="Basic residues" evidence="1">
    <location>
        <begin position="4554"/>
        <end position="4563"/>
    </location>
</feature>
<feature type="domain" description="IPT/TIG" evidence="3">
    <location>
        <begin position="1558"/>
        <end position="1661"/>
    </location>
</feature>
<sequence>MCKFGDTTVTGLVVSSSIISCTAPTHEATTVPVMVSINGGADYSAPGGMFQFRSALHITSVLPNGALTDSSSMVTVFGSNFENSKMLSCKFGSVISSNVVFISSTHISCETPTVLKPVEVAVEISNNGNDFTNDGVDFEFFGHPAVASVSPSSGDKSGGTLVTITGRNFMFGERTVCRFGFKSVHATYIDSNTLECVSPKQEDLHGGDGIIVEASNNDLDFTDSGISWTYTELPQVVSVSPSSGIVGGSSVLTLRGSNFVSTGKVWCRFQAKGKGILMTTSEGSFGGAGEVLCTTPTRLSESLDEYFVEVSTNNFDFSRSMNVFSYRPRAVVFAASPLDGPTTGGSVVTITGNNFYQTAAPKCRFGDGTDDGEIVPARFVNSQTYECITGDLSGVDTGSMTASRPVYITLNGADFEYTGFKFNFIRPHTVSSVSPVSGTVMGGTAVSVFGANFLQSQYIECQFGDYATTPGRFISSSQLICATPVHKVGVVDVKVSMNGKDFVGAEIPVDYEFVVGVEVNSVEPRLGDFQGGAVVTVGGKDFVDSVDLGCKFGDVVSSSATFVDSETVLCVAPESAQNKLLGLNQDSVWVGVTINGADYSATRMVHFIYVHQPSVATVAPEGVFEQVGGVKLLISGGNFIASTDLKCGFGGSALLTDARWLSDSLLQCVTPSNLTAVENGGETKVYVTNNGGAEMSSSFAALTVMTKDHGLSLEPEWGTVEGDTLVVVSGHRMKLSAESACLFGGVKVPMQIHPTLAKNGICRSPRSEEVGVVAVSVTSDGIYWSEIGDYEFKNAPVVHSISPSLGSLAGATVVTLSGVNLADSSSCRFGADGTVMPVIGVPSASQEVCASPALVRPSGLLSTGAVDNYERVVEVIGAGGDVTKSEMLWKYHAVVKVLNAYPRSGPNKGNTTVLLNGRNFVDSPGLSCKFGVSENVQARFISSTQVSCVTAEVETTGSVDVSVSLNGADFSASVTSFYFDAPIQVASMTPTFGPVRGGTVVVLTASNLRWTGAVSCKFGDSIVVGSVLSNSEISCVVPPQGSVGDVAVAVSLNGVDYENAVVGQGVFTYVPTPEVVAISPKSGWRDGGVELTVSAKHLIGSGLGDLKCSFGSKTGSVETAAYGVNEALDTVKCLTPPQKQSSSSEVNDLDNWVGVSLVYESSPKVHDASGPLFRYLDVMLVDRIVPASGSHLGGTRVHVYGDGFLNEKDLVCVFGTETSTATFISEGVIECGSPAWDGSGALSVSVASLDDSVRTFRSMAKFSYFGQPHVESVSPSWGSRSGGTVVTVVGSSFDASIDGSLNDARNHQVLCRFGADAHAVPARYLTSQTVVCESPMAKGDVVVGSGDAEVALEVSLNGGFDWTISGISFTYTEKMRLASLSPARGGIKGGTSVTILGTGFSEVVGEQVNCHFGGAVVVGEVIVGGGSVVCNSPASYSGRSAEVEVEVSFGVGHNDKTSSKLFWSYFEDVIVGSVSPTSGLIEGSVPVSVFGARFINSPTLSCKFGGVEASSALFVNTGLIKCFTPAWTGSVDVAQKIVVSLNGVDYVDSASTFTFRNFPNVLEVSPVTVSANGGTLVTLTGRNLGQAVACKFGVEGARSRAGMVGVEEGGEVVKCMAPSLGLTSNYASSAVGVWLSTGGSFFDSGVVVNYDALKSASSVYVETLGEGDSMVRMVPVVKSIYPTRVSASIETEISVYGDQLVNRAGLGCAFGNTFVEGVFISAGEIKCVSPVRMPGVVVLEVVQGGTGYYSVNNLEFTFTVDVSISSVFPKSGPVVGGTVVSVYGSNLVENGVTVAGADESEKIVLCRFGGVRTPAIMFNNNEIKCVTPPAIEQGAPGMVKLDISSNNGTSWSHSFATFGYERLVEVKSLNPNRGLVDGGSQILVEGYRFKNTTGLSCKFGETIVSAVYISETQLFCTSPPRISGDVELEVSVNGVDFSWTFVRFEYYNRLAVTDIWPKMGGSLIGNTLVSVFGSGFEKELEMACRFGQVLVPAKVLAAGVAVCATPAHMPSLVSFDLLRDGVNGNKETASGVHQFLYVRDPSVRKIVPAEGKVDGGTPVFVLGTNFVNTTALACKFGGLRSRATIVSSNMLVCVSPSVPRRLDVELTVSVNGLDYGGGGVKYGYRESCETGHYCGPSASDYNTPAPNGTYVRSAGAVNFTLCEAGYFQPRQGMETCLACPVSYFCPVQGLSKPVICPAGWVCDEMGLVTPVSPCPAGHYCKEGTKTIDVGSFEGEMDWQTDAETGLTTVLISDRPWSLINRPMPETGSRRIEHPPTGGTTAERPHSCPVGSYCKAGVSTDLIAPFNYSTPQRCFDGFFCPRGSPHPQGSGPCPTGYYCPSQTSSIVCPTGHYCPGIGNLKPVECYPGTFNPNQGMSNCTLCATGHICPGWGRLLPETCPAGFVCPSLGLSVPGVLCPPGYYCEEGTLTIDPSDPYIKGPKACSDGVFCLGGVAHNITVDWVPAMKTGVSAPQICTEGSYCQSASTSPSGSGPCFPGHYCPPGSVYPTKVPLGNFASREGSVASSLCFPGSYAPLRASVLCRQCPAGYTCQGYGTYEPRICEAGTFRSKADSVTCRLCPAGTFSPYKGATDITQCFPCPSGRVCGVQGMQNMASSVGCPGGYTCGAGTNRANQFTHKCPAGHYCAPNTVPEKQFDLVCEKGHYCLRGTPLYLATRNKCNVRFFCPPGTSAPDSPLSKCPKRTVSLTGASELSQCMIEEVDVCDKGQVGDMNPFEDRSYYPKHSYSLLSYDTAIYDAPPVVEFNSGREKNPTGEIEVLRKIIPVNESSSIDFFKNDTVEVFRTCTPYGLEDDEDEIIVVGRNFRDNSLLTCRFTACLQSDWSRGDSPFKDTDYFNQPRYCRNFDGSLADEDSLGKRKIITKATYISPTRVRCKLPKYSFNMTGGYSWMERHNPYQEVMKENVGGNEYTYDGSYQDEEDNYIDYFDIEGGPYESPVQGGGANPNPFQGKCKRDFAGEIYYLQKCHPDEVSDGRCVCRDTGLCGGGDFGSERELWFGDFVDTSGKFPPGTGEGAANNNLKFSHTRLYSLVIDCTQGEIDEGYCDNIPEIGQRLNPCLTSQIMVEVSNNGIKFSNDDLVYKHTVESDDPTRQGENQKDSGYGDYKISGTFTTYTYISLDKSEGSTALVSDPGALKQFKAIKETDKQVCTKSTYGEEGDRSREAGWFEFPTLSYAQLSFDFRNIPQEMVYNEHYKIAIYVAPSRCDDEWCNSETRMRMPPREVIPCLQPIDMPKWFLDESVNKNQLVNITLFSLEDSRIKVEVHIVHGSYVASSDFFRQSASVAITRPGRAMISMGEQLLVGSKGILGEDELSRKRMRKKSPYISWEETMIHSEFIFGIHYSKEFGEGISPPLNMPPRFSSYEKGRVLISMNSTFANEGVPTILDEYNPISNSWWEISNLYSTPNLAKEAVDTYFETFHGISYTPPGGDSFDSYSFGEFESLILPYLPFFSNCREFDSYIPLWALLEDETQCELPPIGWERDDAPLDETWPRYAVQESLPHQDDVVVVSWQDFFQAPVSDECIRTVYCSYEEVLGTPDIVPRWFETGSGDSLFEIIDMPIDFNLYTGRAETRVGREDNTWDRINGGFIQTSDNFRSVGIDRDSASEVDPSLGLGVCLERCIPRDMTMQIMYFQYTKIEKRVVQVDLIFDGTYDEDWDNKDYSITFEYFPLDWMQLIIKFAFTWDVFAVLFITIGVFTVVLCLLFWLLIRLTTQLESPPRLRFYGMLSLIVPGAFSGMGLGFLPILIVTGFSTFLLRGYDLLPGFLEPGLFGDYDSSGSDWMLFGPNPKDEAERESDWRKMHWMDPKIDPGRMVEAQDGRMGLAFLIMGAMCVYEGSHIFLPNRVSKREKQLEAKRDKNASKDSIWIPTVWKRSNLIYTSFMMVMFLTFLVEFSYWGEFGTYIWFVILFLKVVAQFVGTVIDNQLNEALLSAPVNTSLGLIQELGFLLCERVYLDPGLGDFLDFVDEQTSLMYERILRRLPKWMTGRLLAKKGEMTEQEKTDRQKEIDNMVSDGAETVEPILDSYGSYCCDTMSLLYTPFNILLLMLYRRETGIPELYGIKEQDMLYYFMFAAMIVPFQLAADILIHSCLELYHGWKIYDYLVYTRYRFLQRETRWKGLEDSLDECIEESMRTMDQMCFSSQFYVMMTIHVNGIMYMVLAIEMMIRSQYNMFGDPAFFIIFSFVVAASLATKKFLIFMALKFNLWRIKHENTAWHTTIADEDEFDIPGWDDMKGASHDAYLMNQRITSETFRYKFLNYNRAWIINQLPSILTPRTLRRSRPYLINQFTRILNAMNQDISSDSDKDDGPKFGIPILNAPTRKLLRWWLQQAQRRLKLREVVQPLINRARGTQCEQCLSRKLLQVELVIPIEELDERFQNEHPSEEFDQILWKNFWQKHARYRTVCLSCISMRKEKERREALAGQLRDDDDDDGIDYPKDWDAVYLSAASNAILLGWYKAAQNRLFGKESGKRRQRVNIQVSDDEGDELVQSWAQESLNLSESSKMIAVKWLRTARAKIQKDKGFEGGNARTRRAKPGDKYKSGKKSKTRRK</sequence>
<feature type="domain" description="IPT/TIG" evidence="3">
    <location>
        <begin position="143"/>
        <end position="231"/>
    </location>
</feature>
<dbReference type="InterPro" id="IPR014756">
    <property type="entry name" value="Ig_E-set"/>
</dbReference>
<evidence type="ECO:0000256" key="2">
    <source>
        <dbReference type="SAM" id="Phobius"/>
    </source>
</evidence>
<keyword evidence="2" id="KW-0472">Membrane</keyword>
<dbReference type="Proteomes" id="UP001162640">
    <property type="component" value="Unassembled WGS sequence"/>
</dbReference>
<feature type="domain" description="IPT/TIG" evidence="3">
    <location>
        <begin position="1374"/>
        <end position="1466"/>
    </location>
</feature>
<dbReference type="CDD" id="cd00102">
    <property type="entry name" value="IPT"/>
    <property type="match status" value="13"/>
</dbReference>
<dbReference type="InterPro" id="IPR013783">
    <property type="entry name" value="Ig-like_fold"/>
</dbReference>
<dbReference type="CDD" id="cd00603">
    <property type="entry name" value="IPT_PCSR"/>
    <property type="match status" value="3"/>
</dbReference>
<keyword evidence="2" id="KW-0812">Transmembrane</keyword>
<dbReference type="PROSITE" id="PS51257">
    <property type="entry name" value="PROKAR_LIPOPROTEIN"/>
    <property type="match status" value="1"/>
</dbReference>
<protein>
    <recommendedName>
        <fullName evidence="3">IPT/TIG domain-containing protein</fullName>
    </recommendedName>
</protein>
<dbReference type="SMART" id="SM00429">
    <property type="entry name" value="IPT"/>
    <property type="match status" value="18"/>
</dbReference>
<feature type="region of interest" description="Disordered" evidence="1">
    <location>
        <begin position="4533"/>
        <end position="4563"/>
    </location>
</feature>
<feature type="domain" description="IPT/TIG" evidence="3">
    <location>
        <begin position="1761"/>
        <end position="1858"/>
    </location>
</feature>
<feature type="domain" description="IPT/TIG" evidence="3">
    <location>
        <begin position="427"/>
        <end position="514"/>
    </location>
</feature>
<feature type="domain" description="IPT/TIG" evidence="3">
    <location>
        <begin position="2040"/>
        <end position="2125"/>
    </location>
</feature>
<feature type="transmembrane region" description="Helical" evidence="2">
    <location>
        <begin position="3734"/>
        <end position="3760"/>
    </location>
</feature>
<dbReference type="InterPro" id="IPR002909">
    <property type="entry name" value="IPT_dom"/>
</dbReference>
<comment type="caution">
    <text evidence="4">The sequence shown here is derived from an EMBL/GenBank/DDBJ whole genome shotgun (WGS) entry which is preliminary data.</text>
</comment>
<feature type="transmembrane region" description="Helical" evidence="2">
    <location>
        <begin position="3889"/>
        <end position="3909"/>
    </location>
</feature>
<dbReference type="Gene3D" id="2.10.50.10">
    <property type="entry name" value="Tumor Necrosis Factor Receptor, subunit A, domain 2"/>
    <property type="match status" value="1"/>
</dbReference>
<feature type="domain" description="IPT/TIG" evidence="3">
    <location>
        <begin position="1863"/>
        <end position="1942"/>
    </location>
</feature>
<feature type="transmembrane region" description="Helical" evidence="2">
    <location>
        <begin position="4156"/>
        <end position="4178"/>
    </location>
</feature>
<feature type="domain" description="IPT/TIG" evidence="3">
    <location>
        <begin position="1178"/>
        <end position="1265"/>
    </location>
</feature>
<feature type="domain" description="IPT/TIG" evidence="3">
    <location>
        <begin position="795"/>
        <end position="892"/>
    </location>
</feature>
<gene>
    <name evidence="4" type="ORF">TL16_g04487</name>
</gene>
<dbReference type="GO" id="GO:0017154">
    <property type="term" value="F:semaphorin receptor activity"/>
    <property type="evidence" value="ECO:0007669"/>
    <property type="project" value="InterPro"/>
</dbReference>
<dbReference type="PANTHER" id="PTHR22625:SF70">
    <property type="entry name" value="PLEXIN A, ISOFORM A"/>
    <property type="match status" value="1"/>
</dbReference>
<feature type="region of interest" description="Disordered" evidence="1">
    <location>
        <begin position="2261"/>
        <end position="2283"/>
    </location>
</feature>
<name>A0A9W7E5C9_9STRA</name>
<feature type="domain" description="IPT/TIG" evidence="3">
    <location>
        <begin position="1267"/>
        <end position="1372"/>
    </location>
</feature>
<accession>A0A9W7E5C9</accession>
<feature type="domain" description="IPT/TIG" evidence="3">
    <location>
        <begin position="329"/>
        <end position="418"/>
    </location>
</feature>